<organism evidence="7 8">
    <name type="scientific">Hibiscus sabdariffa</name>
    <name type="common">roselle</name>
    <dbReference type="NCBI Taxonomy" id="183260"/>
    <lineage>
        <taxon>Eukaryota</taxon>
        <taxon>Viridiplantae</taxon>
        <taxon>Streptophyta</taxon>
        <taxon>Embryophyta</taxon>
        <taxon>Tracheophyta</taxon>
        <taxon>Spermatophyta</taxon>
        <taxon>Magnoliopsida</taxon>
        <taxon>eudicotyledons</taxon>
        <taxon>Gunneridae</taxon>
        <taxon>Pentapetalae</taxon>
        <taxon>rosids</taxon>
        <taxon>malvids</taxon>
        <taxon>Malvales</taxon>
        <taxon>Malvaceae</taxon>
        <taxon>Malvoideae</taxon>
        <taxon>Hibiscus</taxon>
    </lineage>
</organism>
<keyword evidence="8" id="KW-1185">Reference proteome</keyword>
<dbReference type="InterPro" id="IPR013882">
    <property type="entry name" value="Ctp1_C"/>
</dbReference>
<keyword evidence="3" id="KW-0539">Nucleus</keyword>
<evidence type="ECO:0000259" key="6">
    <source>
        <dbReference type="Pfam" id="PF08573"/>
    </source>
</evidence>
<dbReference type="InterPro" id="IPR033316">
    <property type="entry name" value="RBBP8-like"/>
</dbReference>
<evidence type="ECO:0000256" key="5">
    <source>
        <dbReference type="SAM" id="MobiDB-lite"/>
    </source>
</evidence>
<reference evidence="7 8" key="1">
    <citation type="journal article" date="2024" name="G3 (Bethesda)">
        <title>Genome assembly of Hibiscus sabdariffa L. provides insights into metabolisms of medicinal natural products.</title>
        <authorList>
            <person name="Kim T."/>
        </authorList>
    </citation>
    <scope>NUCLEOTIDE SEQUENCE [LARGE SCALE GENOMIC DNA]</scope>
    <source>
        <strain evidence="7">TK-2024</strain>
        <tissue evidence="7">Old leaves</tissue>
    </source>
</reference>
<evidence type="ECO:0000256" key="4">
    <source>
        <dbReference type="SAM" id="Coils"/>
    </source>
</evidence>
<keyword evidence="4" id="KW-0175">Coiled coil</keyword>
<accession>A0ABR2FXA8</accession>
<evidence type="ECO:0000256" key="1">
    <source>
        <dbReference type="ARBA" id="ARBA00004123"/>
    </source>
</evidence>
<name>A0ABR2FXA8_9ROSI</name>
<evidence type="ECO:0000256" key="2">
    <source>
        <dbReference type="ARBA" id="ARBA00022763"/>
    </source>
</evidence>
<feature type="region of interest" description="Disordered" evidence="5">
    <location>
        <begin position="399"/>
        <end position="512"/>
    </location>
</feature>
<feature type="coiled-coil region" evidence="4">
    <location>
        <begin position="299"/>
        <end position="379"/>
    </location>
</feature>
<feature type="coiled-coil region" evidence="4">
    <location>
        <begin position="236"/>
        <end position="263"/>
    </location>
</feature>
<dbReference type="PANTHER" id="PTHR15107:SF0">
    <property type="entry name" value="DNA ENDONUCLEASE ACTIVATOR CTP1 C-TERMINAL DOMAIN-CONTAINING PROTEIN"/>
    <property type="match status" value="1"/>
</dbReference>
<comment type="caution">
    <text evidence="7">The sequence shown here is derived from an EMBL/GenBank/DDBJ whole genome shotgun (WGS) entry which is preliminary data.</text>
</comment>
<dbReference type="EMBL" id="JBBPBM010000004">
    <property type="protein sequence ID" value="KAK8588613.1"/>
    <property type="molecule type" value="Genomic_DNA"/>
</dbReference>
<evidence type="ECO:0000313" key="8">
    <source>
        <dbReference type="Proteomes" id="UP001472677"/>
    </source>
</evidence>
<gene>
    <name evidence="7" type="ORF">V6N12_023040</name>
</gene>
<dbReference type="PANTHER" id="PTHR15107">
    <property type="entry name" value="RETINOBLASTOMA BINDING PROTEIN 8"/>
    <property type="match status" value="1"/>
</dbReference>
<proteinExistence type="predicted"/>
<dbReference type="Proteomes" id="UP001472677">
    <property type="component" value="Unassembled WGS sequence"/>
</dbReference>
<feature type="domain" description="DNA endonuclease activator Ctp1 C-terminal" evidence="6">
    <location>
        <begin position="607"/>
        <end position="642"/>
    </location>
</feature>
<protein>
    <recommendedName>
        <fullName evidence="6">DNA endonuclease activator Ctp1 C-terminal domain-containing protein</fullName>
    </recommendedName>
</protein>
<evidence type="ECO:0000256" key="3">
    <source>
        <dbReference type="ARBA" id="ARBA00023242"/>
    </source>
</evidence>
<comment type="subcellular location">
    <subcellularLocation>
        <location evidence="1">Nucleus</location>
    </subcellularLocation>
</comment>
<feature type="region of interest" description="Disordered" evidence="5">
    <location>
        <begin position="526"/>
        <end position="546"/>
    </location>
</feature>
<feature type="compositionally biased region" description="Basic and acidic residues" evidence="5">
    <location>
        <begin position="492"/>
        <end position="509"/>
    </location>
</feature>
<keyword evidence="2" id="KW-0227">DNA damage</keyword>
<feature type="coiled-coil region" evidence="4">
    <location>
        <begin position="78"/>
        <end position="207"/>
    </location>
</feature>
<evidence type="ECO:0000313" key="7">
    <source>
        <dbReference type="EMBL" id="KAK8588613.1"/>
    </source>
</evidence>
<dbReference type="Pfam" id="PF08573">
    <property type="entry name" value="SAE2"/>
    <property type="match status" value="1"/>
</dbReference>
<sequence>MEQSPKLGLSIDTNDVKYISGLSTILVASIQEAKDKISQIEYIFCSQLYPNFQSKCKGWEKLYAEAKKGAEDAWKKKENEFHLRLEKLELEKKQAVEENHCFVLEKEKLQKEQEEKMRQLVEKLQSQEAKIEELKEELMSKSKEMDNRMELNNNLVQLVQAKASVIATKDRELKEHEEKANVLVSDLNNTRKKIEVLGQELREKTQEVADGKKLAGNLFKKVESQAFDIMHNEEQLINCNKEKKLLEANFEKLKENYEELHVALGKKTDEVEQGRKLKEQLLRQIDLNGSEISKNKQLLEEHEEIKEQLLVKLRGLEQKVNELQATKLSKSGDDADHADEKRESYEKLLKQIESKATELMAEKKKKRDLLDAYKRLKSQYNYLCRKNGLMTENTSFSNKLEDESDSARHHHNPKPSLDAENRKLNTPTDVFDTKSMKDVTGINGDLEDENGAKSAEAHSSRLPTSSFPSRKCPSSVKSNPMVGTKRPGSGWRDTRSHQGQARHDPHDDFLDTPLENIRGNLEKSMKKEVGDPPVPEDMNVDSSDDDVGVDKRLQKQEMPFQMADKGSFKYVEPVRKKAEREKLKGFECNQCKKFYDAVLDKGDQGNEDRNRNFRCEHHDGVSRHRYKYVPPMTPEGFWNIGFESEIQNSDIGSLCIRRFVVQQWQQKSSANSSPYAQIFVQHFTGKFTNGRTVPNYIGLNYGTSACGMDD</sequence>